<evidence type="ECO:0000259" key="2">
    <source>
        <dbReference type="Pfam" id="PF00248"/>
    </source>
</evidence>
<gene>
    <name evidence="3" type="ORF">METZ01_LOCUS141396</name>
</gene>
<dbReference type="SUPFAM" id="SSF51430">
    <property type="entry name" value="NAD(P)-linked oxidoreductase"/>
    <property type="match status" value="1"/>
</dbReference>
<protein>
    <recommendedName>
        <fullName evidence="2">NADP-dependent oxidoreductase domain-containing protein</fullName>
    </recommendedName>
</protein>
<reference evidence="3" key="1">
    <citation type="submission" date="2018-05" db="EMBL/GenBank/DDBJ databases">
        <authorList>
            <person name="Lanie J.A."/>
            <person name="Ng W.-L."/>
            <person name="Kazmierczak K.M."/>
            <person name="Andrzejewski T.M."/>
            <person name="Davidsen T.M."/>
            <person name="Wayne K.J."/>
            <person name="Tettelin H."/>
            <person name="Glass J.I."/>
            <person name="Rusch D."/>
            <person name="Podicherti R."/>
            <person name="Tsui H.-C.T."/>
            <person name="Winkler M.E."/>
        </authorList>
    </citation>
    <scope>NUCLEOTIDE SEQUENCE</scope>
</reference>
<dbReference type="InterPro" id="IPR036812">
    <property type="entry name" value="NAD(P)_OxRdtase_dom_sf"/>
</dbReference>
<dbReference type="PRINTS" id="PR00069">
    <property type="entry name" value="ALDKETRDTASE"/>
</dbReference>
<evidence type="ECO:0000313" key="3">
    <source>
        <dbReference type="EMBL" id="SVA88542.1"/>
    </source>
</evidence>
<dbReference type="PANTHER" id="PTHR43364:SF4">
    <property type="entry name" value="NAD(P)-LINKED OXIDOREDUCTASE SUPERFAMILY PROTEIN"/>
    <property type="match status" value="1"/>
</dbReference>
<dbReference type="InterPro" id="IPR020471">
    <property type="entry name" value="AKR"/>
</dbReference>
<dbReference type="FunFam" id="3.20.20.100:FF:000004">
    <property type="entry name" value="Oxidoreductase, aldo/keto reductase"/>
    <property type="match status" value="1"/>
</dbReference>
<keyword evidence="1" id="KW-0560">Oxidoreductase</keyword>
<name>A0A381ZI94_9ZZZZ</name>
<dbReference type="InterPro" id="IPR023210">
    <property type="entry name" value="NADP_OxRdtase_dom"/>
</dbReference>
<dbReference type="GO" id="GO:0016491">
    <property type="term" value="F:oxidoreductase activity"/>
    <property type="evidence" value="ECO:0007669"/>
    <property type="project" value="UniProtKB-KW"/>
</dbReference>
<proteinExistence type="predicted"/>
<dbReference type="InterPro" id="IPR050523">
    <property type="entry name" value="AKR_Detox_Biosynth"/>
</dbReference>
<dbReference type="EMBL" id="UINC01021296">
    <property type="protein sequence ID" value="SVA88542.1"/>
    <property type="molecule type" value="Genomic_DNA"/>
</dbReference>
<dbReference type="GO" id="GO:0005829">
    <property type="term" value="C:cytosol"/>
    <property type="evidence" value="ECO:0007669"/>
    <property type="project" value="TreeGrafter"/>
</dbReference>
<dbReference type="Pfam" id="PF00248">
    <property type="entry name" value="Aldo_ket_red"/>
    <property type="match status" value="1"/>
</dbReference>
<sequence length="308" mass="34323">MKYRKLGKSGLEVSVVGLGTNNFGGRLDYENTNRVISQALDVGINLIDTSNSYGATLSEEYIGRSLGGRREIAVIATKVSSRMSDGANQAGNSRKHIMDQVDKSLSRLKTDYIDLYQIHWWDSGTPIEETLRTLDDLSRMGKIRYFGCSNFTAWQACESVWTSKHLSIGSFVSVQPHYSMLHRKVEEELIPFCEKYDLGVLPYFPLANGFLTGKYEKGKPPPSGSRLQSDDKGIFTEENFEFLENLRSFGNERGKSVLDLAFAWLLKRKAVSSVIAGATTVDQVIANAATAECELSNEEYKTVTDIIP</sequence>
<dbReference type="AlphaFoldDB" id="A0A381ZI94"/>
<feature type="domain" description="NADP-dependent oxidoreductase" evidence="2">
    <location>
        <begin position="16"/>
        <end position="306"/>
    </location>
</feature>
<dbReference type="PANTHER" id="PTHR43364">
    <property type="entry name" value="NADH-SPECIFIC METHYLGLYOXAL REDUCTASE-RELATED"/>
    <property type="match status" value="1"/>
</dbReference>
<organism evidence="3">
    <name type="scientific">marine metagenome</name>
    <dbReference type="NCBI Taxonomy" id="408172"/>
    <lineage>
        <taxon>unclassified sequences</taxon>
        <taxon>metagenomes</taxon>
        <taxon>ecological metagenomes</taxon>
    </lineage>
</organism>
<evidence type="ECO:0000256" key="1">
    <source>
        <dbReference type="ARBA" id="ARBA00023002"/>
    </source>
</evidence>
<dbReference type="Gene3D" id="3.20.20.100">
    <property type="entry name" value="NADP-dependent oxidoreductase domain"/>
    <property type="match status" value="1"/>
</dbReference>
<accession>A0A381ZI94</accession>